<dbReference type="InterPro" id="IPR051815">
    <property type="entry name" value="Molybdate_resp_trans_reg"/>
</dbReference>
<dbReference type="OrthoDB" id="9805928at2"/>
<organism evidence="1 2">
    <name type="scientific">Pseudochryseolinea flava</name>
    <dbReference type="NCBI Taxonomy" id="2059302"/>
    <lineage>
        <taxon>Bacteria</taxon>
        <taxon>Pseudomonadati</taxon>
        <taxon>Bacteroidota</taxon>
        <taxon>Cytophagia</taxon>
        <taxon>Cytophagales</taxon>
        <taxon>Fulvivirgaceae</taxon>
        <taxon>Pseudochryseolinea</taxon>
    </lineage>
</organism>
<dbReference type="AlphaFoldDB" id="A0A364Y0U0"/>
<dbReference type="RefSeq" id="WP_112748039.1">
    <property type="nucleotide sequence ID" value="NZ_QMFY01000008.1"/>
</dbReference>
<dbReference type="EMBL" id="QMFY01000008">
    <property type="protein sequence ID" value="RAW00201.1"/>
    <property type="molecule type" value="Genomic_DNA"/>
</dbReference>
<protein>
    <submittedName>
        <fullName evidence="1">ModE family transcriptional regulator</fullName>
    </submittedName>
</protein>
<reference evidence="1 2" key="1">
    <citation type="submission" date="2018-06" db="EMBL/GenBank/DDBJ databases">
        <title>Chryseolinea flavus sp. nov., a member of the phylum Bacteroidetes isolated from soil.</title>
        <authorList>
            <person name="Li Y."/>
            <person name="Wang J."/>
        </authorList>
    </citation>
    <scope>NUCLEOTIDE SEQUENCE [LARGE SCALE GENOMIC DNA]</scope>
    <source>
        <strain evidence="1 2">SDU1-6</strain>
    </source>
</reference>
<keyword evidence="2" id="KW-1185">Reference proteome</keyword>
<sequence length="116" mass="12713">MAKQKHKQFRLRLWVDVNDEKLFGPGRAELLQLIDETGSIAKAAKSMGMSYKKAWAMVDEMNAKAKAPYVVPQKGGTQGGGTELTAEGKAVVKAYQKILSKLNATLEKEASFLDLV</sequence>
<proteinExistence type="predicted"/>
<dbReference type="Gene3D" id="1.10.10.10">
    <property type="entry name" value="Winged helix-like DNA-binding domain superfamily/Winged helix DNA-binding domain"/>
    <property type="match status" value="1"/>
</dbReference>
<comment type="caution">
    <text evidence="1">The sequence shown here is derived from an EMBL/GenBank/DDBJ whole genome shotgun (WGS) entry which is preliminary data.</text>
</comment>
<dbReference type="PANTHER" id="PTHR30432:SF1">
    <property type="entry name" value="DNA-BINDING TRANSCRIPTIONAL DUAL REGULATOR MODE"/>
    <property type="match status" value="1"/>
</dbReference>
<dbReference type="InterPro" id="IPR036388">
    <property type="entry name" value="WH-like_DNA-bd_sf"/>
</dbReference>
<evidence type="ECO:0000313" key="1">
    <source>
        <dbReference type="EMBL" id="RAW00201.1"/>
    </source>
</evidence>
<accession>A0A364Y0U0</accession>
<dbReference type="PANTHER" id="PTHR30432">
    <property type="entry name" value="TRANSCRIPTIONAL REGULATOR MODE"/>
    <property type="match status" value="1"/>
</dbReference>
<evidence type="ECO:0000313" key="2">
    <source>
        <dbReference type="Proteomes" id="UP000251889"/>
    </source>
</evidence>
<name>A0A364Y0U0_9BACT</name>
<dbReference type="SUPFAM" id="SSF46785">
    <property type="entry name" value="Winged helix' DNA-binding domain"/>
    <property type="match status" value="1"/>
</dbReference>
<dbReference type="Proteomes" id="UP000251889">
    <property type="component" value="Unassembled WGS sequence"/>
</dbReference>
<gene>
    <name evidence="1" type="ORF">DQQ10_15690</name>
</gene>
<dbReference type="InterPro" id="IPR036390">
    <property type="entry name" value="WH_DNA-bd_sf"/>
</dbReference>